<keyword evidence="2 5" id="KW-0067">ATP-binding</keyword>
<dbReference type="CDD" id="cd03230">
    <property type="entry name" value="ABC_DR_subfamily_A"/>
    <property type="match status" value="1"/>
</dbReference>
<dbReference type="SUPFAM" id="SSF52540">
    <property type="entry name" value="P-loop containing nucleoside triphosphate hydrolases"/>
    <property type="match status" value="1"/>
</dbReference>
<dbReference type="PROSITE" id="PS50893">
    <property type="entry name" value="ABC_TRANSPORTER_2"/>
    <property type="match status" value="1"/>
</dbReference>
<evidence type="ECO:0000256" key="1">
    <source>
        <dbReference type="ARBA" id="ARBA00022741"/>
    </source>
</evidence>
<evidence type="ECO:0000256" key="3">
    <source>
        <dbReference type="SAM" id="MobiDB-lite"/>
    </source>
</evidence>
<dbReference type="AlphaFoldDB" id="A0A517SVW6"/>
<dbReference type="InterPro" id="IPR027417">
    <property type="entry name" value="P-loop_NTPase"/>
</dbReference>
<keyword evidence="6" id="KW-1185">Reference proteome</keyword>
<evidence type="ECO:0000313" key="5">
    <source>
        <dbReference type="EMBL" id="QDT60260.1"/>
    </source>
</evidence>
<dbReference type="Pfam" id="PF00005">
    <property type="entry name" value="ABC_tran"/>
    <property type="match status" value="1"/>
</dbReference>
<dbReference type="GO" id="GO:0005524">
    <property type="term" value="F:ATP binding"/>
    <property type="evidence" value="ECO:0007669"/>
    <property type="project" value="UniProtKB-KW"/>
</dbReference>
<dbReference type="GO" id="GO:0016887">
    <property type="term" value="F:ATP hydrolysis activity"/>
    <property type="evidence" value="ECO:0007669"/>
    <property type="project" value="InterPro"/>
</dbReference>
<dbReference type="PANTHER" id="PTHR43158:SF10">
    <property type="entry name" value="ABC TRANSPORTER ATP-BINDING PROTEIN YTRB"/>
    <property type="match status" value="1"/>
</dbReference>
<dbReference type="InterPro" id="IPR003593">
    <property type="entry name" value="AAA+_ATPase"/>
</dbReference>
<organism evidence="5 6">
    <name type="scientific">Stieleria bergensis</name>
    <dbReference type="NCBI Taxonomy" id="2528025"/>
    <lineage>
        <taxon>Bacteria</taxon>
        <taxon>Pseudomonadati</taxon>
        <taxon>Planctomycetota</taxon>
        <taxon>Planctomycetia</taxon>
        <taxon>Pirellulales</taxon>
        <taxon>Pirellulaceae</taxon>
        <taxon>Stieleria</taxon>
    </lineage>
</organism>
<dbReference type="InterPro" id="IPR017871">
    <property type="entry name" value="ABC_transporter-like_CS"/>
</dbReference>
<dbReference type="RefSeq" id="WP_145272661.1">
    <property type="nucleotide sequence ID" value="NZ_CP036272.1"/>
</dbReference>
<evidence type="ECO:0000313" key="6">
    <source>
        <dbReference type="Proteomes" id="UP000315003"/>
    </source>
</evidence>
<protein>
    <submittedName>
        <fullName evidence="5">ABC transporter ATP-binding protein YtrB</fullName>
    </submittedName>
</protein>
<evidence type="ECO:0000259" key="4">
    <source>
        <dbReference type="PROSITE" id="PS50893"/>
    </source>
</evidence>
<dbReference type="SMART" id="SM00382">
    <property type="entry name" value="AAA"/>
    <property type="match status" value="1"/>
</dbReference>
<proteinExistence type="predicted"/>
<evidence type="ECO:0000256" key="2">
    <source>
        <dbReference type="ARBA" id="ARBA00022840"/>
    </source>
</evidence>
<dbReference type="EMBL" id="CP036272">
    <property type="protein sequence ID" value="QDT60260.1"/>
    <property type="molecule type" value="Genomic_DNA"/>
</dbReference>
<dbReference type="PROSITE" id="PS00211">
    <property type="entry name" value="ABC_TRANSPORTER_1"/>
    <property type="match status" value="1"/>
</dbReference>
<feature type="region of interest" description="Disordered" evidence="3">
    <location>
        <begin position="300"/>
        <end position="326"/>
    </location>
</feature>
<name>A0A517SVW6_9BACT</name>
<gene>
    <name evidence="5" type="primary">ytrB_2</name>
    <name evidence="5" type="ORF">SV7mr_27800</name>
</gene>
<keyword evidence="1" id="KW-0547">Nucleotide-binding</keyword>
<feature type="domain" description="ABC transporter" evidence="4">
    <location>
        <begin position="5"/>
        <end position="230"/>
    </location>
</feature>
<accession>A0A517SVW6</accession>
<dbReference type="Proteomes" id="UP000315003">
    <property type="component" value="Chromosome"/>
</dbReference>
<dbReference type="Gene3D" id="3.40.50.300">
    <property type="entry name" value="P-loop containing nucleotide triphosphate hydrolases"/>
    <property type="match status" value="1"/>
</dbReference>
<dbReference type="InterPro" id="IPR003439">
    <property type="entry name" value="ABC_transporter-like_ATP-bd"/>
</dbReference>
<dbReference type="PANTHER" id="PTHR43158">
    <property type="entry name" value="SKFA PEPTIDE EXPORT ATP-BINDING PROTEIN SKFE"/>
    <property type="match status" value="1"/>
</dbReference>
<dbReference type="OrthoDB" id="9795548at2"/>
<sequence length="326" mass="36288">MDPIIDISQLTMRFRRCHALRGVDLTIPAGTVFALLGENGAGKTTMIRILTGFQKPTSGTCRACGLDPTRDAQQIRRRIGYVSDSPPLYDWMTVSQIGGFAGSFYENSFWPTYEDLCKRYQIQMDQKVKHLSKGQRAKVALSLALAHDPELLIMDEPTSGLDPKVRRNFLESMIDRAATGRTVLLSSHQINEVERVADHIAILHQGKIRLVGALDTIRASIQQVTINLDDPLRTIPTFSSGAEVLSEERSGRSVQMYLQDSQPNDMAQLRDLSGVVSVNHRQATLEEIFVACTTDDGPSFGQHTKPYDEQELGDTETHDALWASSR</sequence>
<reference evidence="5 6" key="1">
    <citation type="submission" date="2019-02" db="EMBL/GenBank/DDBJ databases">
        <title>Deep-cultivation of Planctomycetes and their phenomic and genomic characterization uncovers novel biology.</title>
        <authorList>
            <person name="Wiegand S."/>
            <person name="Jogler M."/>
            <person name="Boedeker C."/>
            <person name="Pinto D."/>
            <person name="Vollmers J."/>
            <person name="Rivas-Marin E."/>
            <person name="Kohn T."/>
            <person name="Peeters S.H."/>
            <person name="Heuer A."/>
            <person name="Rast P."/>
            <person name="Oberbeckmann S."/>
            <person name="Bunk B."/>
            <person name="Jeske O."/>
            <person name="Meyerdierks A."/>
            <person name="Storesund J.E."/>
            <person name="Kallscheuer N."/>
            <person name="Luecker S."/>
            <person name="Lage O.M."/>
            <person name="Pohl T."/>
            <person name="Merkel B.J."/>
            <person name="Hornburger P."/>
            <person name="Mueller R.-W."/>
            <person name="Bruemmer F."/>
            <person name="Labrenz M."/>
            <person name="Spormann A.M."/>
            <person name="Op den Camp H."/>
            <person name="Overmann J."/>
            <person name="Amann R."/>
            <person name="Jetten M.S.M."/>
            <person name="Mascher T."/>
            <person name="Medema M.H."/>
            <person name="Devos D.P."/>
            <person name="Kaster A.-K."/>
            <person name="Ovreas L."/>
            <person name="Rohde M."/>
            <person name="Galperin M.Y."/>
            <person name="Jogler C."/>
        </authorList>
    </citation>
    <scope>NUCLEOTIDE SEQUENCE [LARGE SCALE GENOMIC DNA]</scope>
    <source>
        <strain evidence="5 6">SV_7m_r</strain>
    </source>
</reference>